<protein>
    <submittedName>
        <fullName evidence="3">PilN domain-containing protein</fullName>
    </submittedName>
</protein>
<dbReference type="InterPro" id="IPR007813">
    <property type="entry name" value="PilN"/>
</dbReference>
<dbReference type="RefSeq" id="WP_146310587.1">
    <property type="nucleotide sequence ID" value="NZ_VOHE01000001.1"/>
</dbReference>
<dbReference type="InterPro" id="IPR052534">
    <property type="entry name" value="Extracell_DNA_Util/SecSys_Comp"/>
</dbReference>
<dbReference type="Gene3D" id="3.30.420.380">
    <property type="match status" value="1"/>
</dbReference>
<dbReference type="EMBL" id="VOHE01000001">
    <property type="protein sequence ID" value="TWT22095.1"/>
    <property type="molecule type" value="Genomic_DNA"/>
</dbReference>
<evidence type="ECO:0000313" key="3">
    <source>
        <dbReference type="EMBL" id="TWT22095.1"/>
    </source>
</evidence>
<proteinExistence type="predicted"/>
<feature type="transmembrane region" description="Helical" evidence="2">
    <location>
        <begin position="230"/>
        <end position="248"/>
    </location>
</feature>
<keyword evidence="2" id="KW-0812">Transmembrane</keyword>
<keyword evidence="2" id="KW-1133">Transmembrane helix</keyword>
<reference evidence="3 4" key="1">
    <citation type="submission" date="2019-07" db="EMBL/GenBank/DDBJ databases">
        <title>Luteimonas sp. YD-1 nov., isolated from acidic soil.</title>
        <authorList>
            <person name="Zhou J."/>
        </authorList>
    </citation>
    <scope>NUCLEOTIDE SEQUENCE [LARGE SCALE GENOMIC DNA]</scope>
    <source>
        <strain evidence="3 4">YD-1</strain>
    </source>
</reference>
<dbReference type="Pfam" id="PF05137">
    <property type="entry name" value="PilN"/>
    <property type="match status" value="1"/>
</dbReference>
<evidence type="ECO:0000256" key="1">
    <source>
        <dbReference type="SAM" id="Coils"/>
    </source>
</evidence>
<name>A0A5C5U901_9GAMM</name>
<dbReference type="Proteomes" id="UP000315949">
    <property type="component" value="Unassembled WGS sequence"/>
</dbReference>
<organism evidence="3 4">
    <name type="scientific">Luteimonas wenzhouensis</name>
    <dbReference type="NCBI Taxonomy" id="2599615"/>
    <lineage>
        <taxon>Bacteria</taxon>
        <taxon>Pseudomonadati</taxon>
        <taxon>Pseudomonadota</taxon>
        <taxon>Gammaproteobacteria</taxon>
        <taxon>Lysobacterales</taxon>
        <taxon>Lysobacteraceae</taxon>
        <taxon>Luteimonas</taxon>
    </lineage>
</organism>
<keyword evidence="4" id="KW-1185">Reference proteome</keyword>
<keyword evidence="2" id="KW-0472">Membrane</keyword>
<sequence>MSAVVEQSDAASGGLRAGLRRVEGSLRPRLRRFLSWWGNALAAWLPPGTRDLIGLTPQRLLLRVRERDLELALWRGDEAGVLADVPLAGLGDGGGDPFAMLLAPRALEVPRWLLLPADVVLRRRLVLPAAAGERLREVLGFEIDRQTPFAADEVHYDARVLGNRGDDRIEVELAVVPRTTLEAALAALGPLAPTLAGVDAADAAGRPLGINLMGDARRHRREDPWRGRNAVLLLVAALALAAAMWQMLANRRAAADEFERQVEQTVRQARAASLEKRRLLDLVEGGAFLQSARAGTPTMVELMDELARRLPDGTYLEKLSIEGDRILLIGLSREASALVGQLQGSPLWTSPALAGALQPDPRSRMDRFTLTATVATAPAGAAAGEAGDAAAAR</sequence>
<evidence type="ECO:0000256" key="2">
    <source>
        <dbReference type="SAM" id="Phobius"/>
    </source>
</evidence>
<dbReference type="OrthoDB" id="5621075at2"/>
<keyword evidence="1" id="KW-0175">Coiled coil</keyword>
<accession>A0A5C5U901</accession>
<comment type="caution">
    <text evidence="3">The sequence shown here is derived from an EMBL/GenBank/DDBJ whole genome shotgun (WGS) entry which is preliminary data.</text>
</comment>
<dbReference type="InterPro" id="IPR043129">
    <property type="entry name" value="ATPase_NBD"/>
</dbReference>
<dbReference type="PANTHER" id="PTHR40278">
    <property type="entry name" value="DNA UTILIZATION PROTEIN HOFN"/>
    <property type="match status" value="1"/>
</dbReference>
<gene>
    <name evidence="3" type="ORF">FQY79_02995</name>
</gene>
<dbReference type="SUPFAM" id="SSF53067">
    <property type="entry name" value="Actin-like ATPase domain"/>
    <property type="match status" value="1"/>
</dbReference>
<feature type="coiled-coil region" evidence="1">
    <location>
        <begin position="248"/>
        <end position="275"/>
    </location>
</feature>
<dbReference type="PANTHER" id="PTHR40278:SF1">
    <property type="entry name" value="DNA UTILIZATION PROTEIN HOFN"/>
    <property type="match status" value="1"/>
</dbReference>
<dbReference type="AlphaFoldDB" id="A0A5C5U901"/>
<evidence type="ECO:0000313" key="4">
    <source>
        <dbReference type="Proteomes" id="UP000315949"/>
    </source>
</evidence>